<dbReference type="Proteomes" id="UP000800093">
    <property type="component" value="Unassembled WGS sequence"/>
</dbReference>
<protein>
    <submittedName>
        <fullName evidence="2">Uncharacterized protein</fullName>
    </submittedName>
</protein>
<feature type="transmembrane region" description="Helical" evidence="1">
    <location>
        <begin position="67"/>
        <end position="88"/>
    </location>
</feature>
<dbReference type="InterPro" id="IPR010721">
    <property type="entry name" value="UstE-like"/>
</dbReference>
<keyword evidence="3" id="KW-1185">Reference proteome</keyword>
<dbReference type="PANTHER" id="PTHR32251:SF15">
    <property type="entry name" value="3-OXO-5-ALPHA-STEROID 4-DEHYDROGENASE (DUF1295)"/>
    <property type="match status" value="1"/>
</dbReference>
<evidence type="ECO:0000313" key="3">
    <source>
        <dbReference type="Proteomes" id="UP000800093"/>
    </source>
</evidence>
<gene>
    <name evidence="2" type="ORF">CC78DRAFT_538079</name>
</gene>
<sequence length="166" mass="19209">MSATAAARHIYWILYLNREHFPPKFAVYVAAFNFAFDIVRPLLLLFLKASTILRSSRIPIPGNNFSLLLPLLLRAAMFLFGSITEILAEVQRKRFKYRPENKGKIYTGGLWRFARYINYASYILWRGGYMLAAGRIVPGVLEVLFLQDFLRTSVKGMDEYMTSKVR</sequence>
<evidence type="ECO:0000256" key="1">
    <source>
        <dbReference type="SAM" id="Phobius"/>
    </source>
</evidence>
<dbReference type="EMBL" id="ML986788">
    <property type="protein sequence ID" value="KAF2258070.1"/>
    <property type="molecule type" value="Genomic_DNA"/>
</dbReference>
<dbReference type="OrthoDB" id="67965at2759"/>
<name>A0A9P4K0S1_9PLEO</name>
<accession>A0A9P4K0S1</accession>
<organism evidence="2 3">
    <name type="scientific">Lojkania enalia</name>
    <dbReference type="NCBI Taxonomy" id="147567"/>
    <lineage>
        <taxon>Eukaryota</taxon>
        <taxon>Fungi</taxon>
        <taxon>Dikarya</taxon>
        <taxon>Ascomycota</taxon>
        <taxon>Pezizomycotina</taxon>
        <taxon>Dothideomycetes</taxon>
        <taxon>Pleosporomycetidae</taxon>
        <taxon>Pleosporales</taxon>
        <taxon>Pleosporales incertae sedis</taxon>
        <taxon>Lojkania</taxon>
    </lineage>
</organism>
<keyword evidence="1" id="KW-0812">Transmembrane</keyword>
<dbReference type="GO" id="GO:0016020">
    <property type="term" value="C:membrane"/>
    <property type="evidence" value="ECO:0007669"/>
    <property type="project" value="TreeGrafter"/>
</dbReference>
<evidence type="ECO:0000313" key="2">
    <source>
        <dbReference type="EMBL" id="KAF2258070.1"/>
    </source>
</evidence>
<feature type="transmembrane region" description="Helical" evidence="1">
    <location>
        <begin position="25"/>
        <end position="47"/>
    </location>
</feature>
<proteinExistence type="predicted"/>
<dbReference type="AlphaFoldDB" id="A0A9P4K0S1"/>
<keyword evidence="1" id="KW-0472">Membrane</keyword>
<dbReference type="Pfam" id="PF06966">
    <property type="entry name" value="DUF1295"/>
    <property type="match status" value="1"/>
</dbReference>
<keyword evidence="1" id="KW-1133">Transmembrane helix</keyword>
<dbReference type="PANTHER" id="PTHR32251">
    <property type="entry name" value="3-OXO-5-ALPHA-STEROID 4-DEHYDROGENASE"/>
    <property type="match status" value="1"/>
</dbReference>
<comment type="caution">
    <text evidence="2">The sequence shown here is derived from an EMBL/GenBank/DDBJ whole genome shotgun (WGS) entry which is preliminary data.</text>
</comment>
<reference evidence="3" key="1">
    <citation type="journal article" date="2020" name="Stud. Mycol.">
        <title>101 Dothideomycetes genomes: A test case for predicting lifestyles and emergence of pathogens.</title>
        <authorList>
            <person name="Haridas S."/>
            <person name="Albert R."/>
            <person name="Binder M."/>
            <person name="Bloem J."/>
            <person name="LaButti K."/>
            <person name="Salamov A."/>
            <person name="Andreopoulos B."/>
            <person name="Baker S."/>
            <person name="Barry K."/>
            <person name="Bills G."/>
            <person name="Bluhm B."/>
            <person name="Cannon C."/>
            <person name="Castanera R."/>
            <person name="Culley D."/>
            <person name="Daum C."/>
            <person name="Ezra D."/>
            <person name="Gonzalez J."/>
            <person name="Henrissat B."/>
            <person name="Kuo A."/>
            <person name="Liang C."/>
            <person name="Lipzen A."/>
            <person name="Lutzoni F."/>
            <person name="Magnuson J."/>
            <person name="Mondo S."/>
            <person name="Nolan M."/>
            <person name="Ohm R."/>
            <person name="Pangilinan J."/>
            <person name="Park H.-J."/>
            <person name="Ramirez L."/>
            <person name="Alfaro M."/>
            <person name="Sun H."/>
            <person name="Tritt A."/>
            <person name="Yoshinaga Y."/>
            <person name="Zwiers L.-H."/>
            <person name="Turgeon B."/>
            <person name="Goodwin S."/>
            <person name="Spatafora J."/>
            <person name="Crous P."/>
            <person name="Grigoriev I."/>
        </authorList>
    </citation>
    <scope>NUCLEOTIDE SEQUENCE [LARGE SCALE GENOMIC DNA]</scope>
    <source>
        <strain evidence="3">CBS 304.66</strain>
    </source>
</reference>
<dbReference type="Gene3D" id="1.20.120.1630">
    <property type="match status" value="1"/>
</dbReference>